<feature type="chain" id="PRO_5016405430" evidence="4">
    <location>
        <begin position="22"/>
        <end position="508"/>
    </location>
</feature>
<keyword evidence="3" id="KW-0808">Transferase</keyword>
<dbReference type="AlphaFoldDB" id="A0A336LLK7"/>
<dbReference type="PANTHER" id="PTHR48043:SF159">
    <property type="entry name" value="EG:EG0003.4 PROTEIN-RELATED"/>
    <property type="match status" value="1"/>
</dbReference>
<organism evidence="5">
    <name type="scientific">Culicoides sonorensis</name>
    <name type="common">Biting midge</name>
    <dbReference type="NCBI Taxonomy" id="179676"/>
    <lineage>
        <taxon>Eukaryota</taxon>
        <taxon>Metazoa</taxon>
        <taxon>Ecdysozoa</taxon>
        <taxon>Arthropoda</taxon>
        <taxon>Hexapoda</taxon>
        <taxon>Insecta</taxon>
        <taxon>Pterygota</taxon>
        <taxon>Neoptera</taxon>
        <taxon>Endopterygota</taxon>
        <taxon>Diptera</taxon>
        <taxon>Nematocera</taxon>
        <taxon>Chironomoidea</taxon>
        <taxon>Ceratopogonidae</taxon>
        <taxon>Ceratopogoninae</taxon>
        <taxon>Culicoides</taxon>
        <taxon>Monoculicoides</taxon>
    </lineage>
</organism>
<reference evidence="5" key="1">
    <citation type="submission" date="2018-07" db="EMBL/GenBank/DDBJ databases">
        <authorList>
            <person name="Quirk P.G."/>
            <person name="Krulwich T.A."/>
        </authorList>
    </citation>
    <scope>NUCLEOTIDE SEQUENCE</scope>
</reference>
<dbReference type="VEuPathDB" id="VectorBase:CSON001318"/>
<keyword evidence="2" id="KW-0328">Glycosyltransferase</keyword>
<evidence type="ECO:0000256" key="2">
    <source>
        <dbReference type="ARBA" id="ARBA00022676"/>
    </source>
</evidence>
<dbReference type="InterPro" id="IPR002213">
    <property type="entry name" value="UDP_glucos_trans"/>
</dbReference>
<dbReference type="Gene3D" id="3.40.50.2000">
    <property type="entry name" value="Glycogen Phosphorylase B"/>
    <property type="match status" value="2"/>
</dbReference>
<keyword evidence="4" id="KW-0732">Signal</keyword>
<evidence type="ECO:0000256" key="3">
    <source>
        <dbReference type="ARBA" id="ARBA00022679"/>
    </source>
</evidence>
<sequence>MSRFISIFLVKLIVFLSLANSYKILCLYPTSSRSHLLFAQPLLMALAEKGHQVTVVSPFPLGKSLENYNDVVIPIDFEKRTAMAASIAKGESSGNPLAILRRLAKSVLDGTNVTLNHPDFQKIMKDKTFDAFISGFVVNDFQLGLAAHFGCPSIVLFSLQLTDMLNDVVGQPLHPESVPCMLSNYKGKMNFFQRVANLLIVAGEKLIGMYLTYLNRIYYESNFPSEKYPSYDEVRKNVSLLLVNEHFSQGVVRPNLPNVIEVSGLQIPSKTSPLPDDINDFVEGAVDGLIFVSFGTNIKSKDLPKEKRDILLKSFSGLKQRILWKFEHDSIENLPSNVLTKKWLPQNDILAHKNTKLFISHMGLGSYVEALYHAVPIIAIPFLGDQITNAAKILNEGWIEIILPSELTESNLKSTLDKMLGTEKYANSVKILSDLFKDKPMSPIDTAIYWIEYVIRHRGATHKKYPGVELNFIQSNSLDVFGFLFVVAYICIKLIQKSITSTIKRIIN</sequence>
<dbReference type="Pfam" id="PF00201">
    <property type="entry name" value="UDPGT"/>
    <property type="match status" value="1"/>
</dbReference>
<name>A0A336LLK7_CULSO</name>
<gene>
    <name evidence="5" type="primary">CSON001318</name>
</gene>
<dbReference type="GO" id="GO:0008194">
    <property type="term" value="F:UDP-glycosyltransferase activity"/>
    <property type="evidence" value="ECO:0007669"/>
    <property type="project" value="InterPro"/>
</dbReference>
<evidence type="ECO:0000256" key="4">
    <source>
        <dbReference type="SAM" id="SignalP"/>
    </source>
</evidence>
<dbReference type="EMBL" id="UFQT01000011">
    <property type="protein sequence ID" value="SSX17523.1"/>
    <property type="molecule type" value="Genomic_DNA"/>
</dbReference>
<evidence type="ECO:0000313" key="5">
    <source>
        <dbReference type="EMBL" id="SSX17523.1"/>
    </source>
</evidence>
<comment type="similarity">
    <text evidence="1">Belongs to the UDP-glycosyltransferase family.</text>
</comment>
<proteinExistence type="inferred from homology"/>
<dbReference type="SUPFAM" id="SSF53756">
    <property type="entry name" value="UDP-Glycosyltransferase/glycogen phosphorylase"/>
    <property type="match status" value="1"/>
</dbReference>
<dbReference type="FunFam" id="3.40.50.2000:FF:000050">
    <property type="entry name" value="UDP-glucuronosyltransferase"/>
    <property type="match status" value="1"/>
</dbReference>
<evidence type="ECO:0000256" key="1">
    <source>
        <dbReference type="ARBA" id="ARBA00009995"/>
    </source>
</evidence>
<feature type="signal peptide" evidence="4">
    <location>
        <begin position="1"/>
        <end position="21"/>
    </location>
</feature>
<dbReference type="OMA" id="NICGFGY"/>
<accession>A0A336LLK7</accession>
<dbReference type="InterPro" id="IPR050271">
    <property type="entry name" value="UDP-glycosyltransferase"/>
</dbReference>
<protein>
    <submittedName>
        <fullName evidence="5">CSON001318 protein</fullName>
    </submittedName>
</protein>
<dbReference type="PANTHER" id="PTHR48043">
    <property type="entry name" value="EG:EG0003.4 PROTEIN-RELATED"/>
    <property type="match status" value="1"/>
</dbReference>
<dbReference type="CDD" id="cd03784">
    <property type="entry name" value="GT1_Gtf-like"/>
    <property type="match status" value="1"/>
</dbReference>